<dbReference type="Proteomes" id="UP001139103">
    <property type="component" value="Unassembled WGS sequence"/>
</dbReference>
<dbReference type="Gene3D" id="3.40.250.10">
    <property type="entry name" value="Rhodanese-like domain"/>
    <property type="match status" value="1"/>
</dbReference>
<dbReference type="InterPro" id="IPR036873">
    <property type="entry name" value="Rhodanese-like_dom_sf"/>
</dbReference>
<dbReference type="InterPro" id="IPR050229">
    <property type="entry name" value="GlpE_sulfurtransferase"/>
</dbReference>
<proteinExistence type="predicted"/>
<sequence>MRSAPFLSLSLLLVLAISTSIHAAEPTPHSLPEVQKTLKEKKGILLDVREKQEWDRGHIDGAVLMSMSVLQDDDVAETLKSLPKDKVIYTYCAVGRRAAYCATLLAEQGYQVQPLKLGYKDLIGAGFPQAME</sequence>
<gene>
    <name evidence="3" type="ORF">LOC68_25680</name>
</gene>
<dbReference type="PANTHER" id="PTHR43031:SF1">
    <property type="entry name" value="PYRIDINE NUCLEOTIDE-DISULPHIDE OXIDOREDUCTASE"/>
    <property type="match status" value="1"/>
</dbReference>
<feature type="signal peptide" evidence="1">
    <location>
        <begin position="1"/>
        <end position="23"/>
    </location>
</feature>
<reference evidence="3" key="1">
    <citation type="submission" date="2021-11" db="EMBL/GenBank/DDBJ databases">
        <title>Genome sequence.</title>
        <authorList>
            <person name="Sun Q."/>
        </authorList>
    </citation>
    <scope>NUCLEOTIDE SEQUENCE</scope>
    <source>
        <strain evidence="3">JC732</strain>
    </source>
</reference>
<protein>
    <submittedName>
        <fullName evidence="3">Rhodanese-like domain-containing protein</fullName>
    </submittedName>
</protein>
<dbReference type="InterPro" id="IPR001763">
    <property type="entry name" value="Rhodanese-like_dom"/>
</dbReference>
<accession>A0A9X1MS73</accession>
<comment type="caution">
    <text evidence="3">The sequence shown here is derived from an EMBL/GenBank/DDBJ whole genome shotgun (WGS) entry which is preliminary data.</text>
</comment>
<keyword evidence="1" id="KW-0732">Signal</keyword>
<feature type="chain" id="PRO_5040902372" evidence="1">
    <location>
        <begin position="24"/>
        <end position="132"/>
    </location>
</feature>
<evidence type="ECO:0000259" key="2">
    <source>
        <dbReference type="PROSITE" id="PS50206"/>
    </source>
</evidence>
<organism evidence="3 4">
    <name type="scientific">Blastopirellula sediminis</name>
    <dbReference type="NCBI Taxonomy" id="2894196"/>
    <lineage>
        <taxon>Bacteria</taxon>
        <taxon>Pseudomonadati</taxon>
        <taxon>Planctomycetota</taxon>
        <taxon>Planctomycetia</taxon>
        <taxon>Pirellulales</taxon>
        <taxon>Pirellulaceae</taxon>
        <taxon>Blastopirellula</taxon>
    </lineage>
</organism>
<dbReference type="AlphaFoldDB" id="A0A9X1MS73"/>
<evidence type="ECO:0000256" key="1">
    <source>
        <dbReference type="SAM" id="SignalP"/>
    </source>
</evidence>
<dbReference type="SUPFAM" id="SSF52821">
    <property type="entry name" value="Rhodanese/Cell cycle control phosphatase"/>
    <property type="match status" value="1"/>
</dbReference>
<dbReference type="SMART" id="SM00450">
    <property type="entry name" value="RHOD"/>
    <property type="match status" value="1"/>
</dbReference>
<dbReference type="Pfam" id="PF00581">
    <property type="entry name" value="Rhodanese"/>
    <property type="match status" value="1"/>
</dbReference>
<evidence type="ECO:0000313" key="4">
    <source>
        <dbReference type="Proteomes" id="UP001139103"/>
    </source>
</evidence>
<dbReference type="PROSITE" id="PS50206">
    <property type="entry name" value="RHODANESE_3"/>
    <property type="match status" value="1"/>
</dbReference>
<dbReference type="EMBL" id="JAJKFT010000010">
    <property type="protein sequence ID" value="MCC9631801.1"/>
    <property type="molecule type" value="Genomic_DNA"/>
</dbReference>
<dbReference type="CDD" id="cd00158">
    <property type="entry name" value="RHOD"/>
    <property type="match status" value="1"/>
</dbReference>
<name>A0A9X1MS73_9BACT</name>
<evidence type="ECO:0000313" key="3">
    <source>
        <dbReference type="EMBL" id="MCC9631801.1"/>
    </source>
</evidence>
<keyword evidence="4" id="KW-1185">Reference proteome</keyword>
<dbReference type="RefSeq" id="WP_230224400.1">
    <property type="nucleotide sequence ID" value="NZ_JAJKFT010000010.1"/>
</dbReference>
<dbReference type="PANTHER" id="PTHR43031">
    <property type="entry name" value="FAD-DEPENDENT OXIDOREDUCTASE"/>
    <property type="match status" value="1"/>
</dbReference>
<feature type="domain" description="Rhodanese" evidence="2">
    <location>
        <begin position="39"/>
        <end position="131"/>
    </location>
</feature>